<feature type="transmembrane region" description="Helical" evidence="1">
    <location>
        <begin position="38"/>
        <end position="59"/>
    </location>
</feature>
<evidence type="ECO:0000313" key="2">
    <source>
        <dbReference type="EMBL" id="GIF59045.1"/>
    </source>
</evidence>
<gene>
    <name evidence="2" type="ORF">Air01nite_51400</name>
</gene>
<sequence>MLGLVTAVVATVVGHIGLGPGYDPLELTISDYALSNRGVTIEIAMVALAIAAPALLAGLRAAGAAVRGLPTVLLSIWSAGLLVAAIIPTDPPGMSTMSTAALIHRYTSVAAFVALPIAAAVIAGRFAGLGGRMGATVRWLCVSCVVGIGALWYVAFPGERIMMGLVERGLVAVEITILTVITVAVLRATRRHIAVDRAIEPLTLVGAVSGPGHRGSAEA</sequence>
<protein>
    <recommendedName>
        <fullName evidence="4">DUF998 domain-containing protein</fullName>
    </recommendedName>
</protein>
<feature type="transmembrane region" description="Helical" evidence="1">
    <location>
        <begin position="139"/>
        <end position="156"/>
    </location>
</feature>
<proteinExistence type="predicted"/>
<organism evidence="2 3">
    <name type="scientific">Asanoa iriomotensis</name>
    <dbReference type="NCBI Taxonomy" id="234613"/>
    <lineage>
        <taxon>Bacteria</taxon>
        <taxon>Bacillati</taxon>
        <taxon>Actinomycetota</taxon>
        <taxon>Actinomycetes</taxon>
        <taxon>Micromonosporales</taxon>
        <taxon>Micromonosporaceae</taxon>
        <taxon>Asanoa</taxon>
    </lineage>
</organism>
<feature type="transmembrane region" description="Helical" evidence="1">
    <location>
        <begin position="109"/>
        <end position="127"/>
    </location>
</feature>
<comment type="caution">
    <text evidence="2">The sequence shown here is derived from an EMBL/GenBank/DDBJ whole genome shotgun (WGS) entry which is preliminary data.</text>
</comment>
<keyword evidence="1" id="KW-0472">Membrane</keyword>
<evidence type="ECO:0000313" key="3">
    <source>
        <dbReference type="Proteomes" id="UP000624325"/>
    </source>
</evidence>
<evidence type="ECO:0008006" key="4">
    <source>
        <dbReference type="Google" id="ProtNLM"/>
    </source>
</evidence>
<dbReference type="InterPro" id="IPR009339">
    <property type="entry name" value="DUF998"/>
</dbReference>
<dbReference type="RefSeq" id="WP_203705889.1">
    <property type="nucleotide sequence ID" value="NZ_BAAALU010000003.1"/>
</dbReference>
<accession>A0ABQ4C8E2</accession>
<dbReference type="Proteomes" id="UP000624325">
    <property type="component" value="Unassembled WGS sequence"/>
</dbReference>
<keyword evidence="3" id="KW-1185">Reference proteome</keyword>
<keyword evidence="1" id="KW-0812">Transmembrane</keyword>
<reference evidence="2 3" key="1">
    <citation type="submission" date="2021-01" db="EMBL/GenBank/DDBJ databases">
        <title>Whole genome shotgun sequence of Asanoa iriomotensis NBRC 100142.</title>
        <authorList>
            <person name="Komaki H."/>
            <person name="Tamura T."/>
        </authorList>
    </citation>
    <scope>NUCLEOTIDE SEQUENCE [LARGE SCALE GENOMIC DNA]</scope>
    <source>
        <strain evidence="2 3">NBRC 100142</strain>
    </source>
</reference>
<dbReference type="EMBL" id="BONC01000041">
    <property type="protein sequence ID" value="GIF59045.1"/>
    <property type="molecule type" value="Genomic_DNA"/>
</dbReference>
<dbReference type="Pfam" id="PF06197">
    <property type="entry name" value="DUF998"/>
    <property type="match status" value="1"/>
</dbReference>
<evidence type="ECO:0000256" key="1">
    <source>
        <dbReference type="SAM" id="Phobius"/>
    </source>
</evidence>
<name>A0ABQ4C8E2_9ACTN</name>
<keyword evidence="1" id="KW-1133">Transmembrane helix</keyword>
<feature type="transmembrane region" description="Helical" evidence="1">
    <location>
        <begin position="71"/>
        <end position="89"/>
    </location>
</feature>
<feature type="transmembrane region" description="Helical" evidence="1">
    <location>
        <begin position="168"/>
        <end position="188"/>
    </location>
</feature>